<reference evidence="3 4" key="1">
    <citation type="submission" date="2018-06" db="EMBL/GenBank/DDBJ databases">
        <title>Genomic Encyclopedia of Type Strains, Phase IV (KMG-IV): sequencing the most valuable type-strain genomes for metagenomic binning, comparative biology and taxonomic classification.</title>
        <authorList>
            <person name="Goeker M."/>
        </authorList>
    </citation>
    <scope>NUCLEOTIDE SEQUENCE [LARGE SCALE GENOMIC DNA]</scope>
    <source>
        <strain evidence="3 4">DSM 26720</strain>
    </source>
</reference>
<dbReference type="PANTHER" id="PTHR45871:SF1">
    <property type="entry name" value="PHOSPHATIDYLINOSITOL N-ACETYLGLUCOSAMINYLTRANSFERASE SUBUNIT A"/>
    <property type="match status" value="1"/>
</dbReference>
<organism evidence="3 4">
    <name type="scientific">Falsochrobactrum ovis</name>
    <dbReference type="NCBI Taxonomy" id="1293442"/>
    <lineage>
        <taxon>Bacteria</taxon>
        <taxon>Pseudomonadati</taxon>
        <taxon>Pseudomonadota</taxon>
        <taxon>Alphaproteobacteria</taxon>
        <taxon>Hyphomicrobiales</taxon>
        <taxon>Brucellaceae</taxon>
        <taxon>Falsochrobactrum</taxon>
    </lineage>
</organism>
<dbReference type="Pfam" id="PF00534">
    <property type="entry name" value="Glycos_transf_1"/>
    <property type="match status" value="1"/>
</dbReference>
<dbReference type="CDD" id="cd03801">
    <property type="entry name" value="GT4_PimA-like"/>
    <property type="match status" value="1"/>
</dbReference>
<keyword evidence="4" id="KW-1185">Reference proteome</keyword>
<keyword evidence="3" id="KW-0808">Transferase</keyword>
<dbReference type="EMBL" id="QLMK01000005">
    <property type="protein sequence ID" value="RAK29090.1"/>
    <property type="molecule type" value="Genomic_DNA"/>
</dbReference>
<accession>A0A364JVF0</accession>
<dbReference type="PANTHER" id="PTHR45871">
    <property type="entry name" value="N-ACETYLGLUCOSAMINYL-PHOSPHATIDYLINOSITOL BIOSYNTHETIC PROTEIN"/>
    <property type="match status" value="1"/>
</dbReference>
<dbReference type="Gene3D" id="3.40.50.2000">
    <property type="entry name" value="Glycogen Phosphorylase B"/>
    <property type="match status" value="2"/>
</dbReference>
<comment type="caution">
    <text evidence="3">The sequence shown here is derived from an EMBL/GenBank/DDBJ whole genome shotgun (WGS) entry which is preliminary data.</text>
</comment>
<gene>
    <name evidence="3" type="ORF">C7374_105141</name>
</gene>
<evidence type="ECO:0000313" key="3">
    <source>
        <dbReference type="EMBL" id="RAK29090.1"/>
    </source>
</evidence>
<dbReference type="AlphaFoldDB" id="A0A364JVF0"/>
<evidence type="ECO:0000313" key="4">
    <source>
        <dbReference type="Proteomes" id="UP000249453"/>
    </source>
</evidence>
<feature type="domain" description="Glycosyltransferase subfamily 4-like N-terminal" evidence="2">
    <location>
        <begin position="21"/>
        <end position="192"/>
    </location>
</feature>
<dbReference type="SUPFAM" id="SSF53756">
    <property type="entry name" value="UDP-Glycosyltransferase/glycogen phosphorylase"/>
    <property type="match status" value="1"/>
</dbReference>
<dbReference type="Proteomes" id="UP000249453">
    <property type="component" value="Unassembled WGS sequence"/>
</dbReference>
<dbReference type="GO" id="GO:0016757">
    <property type="term" value="F:glycosyltransferase activity"/>
    <property type="evidence" value="ECO:0007669"/>
    <property type="project" value="InterPro"/>
</dbReference>
<evidence type="ECO:0000259" key="1">
    <source>
        <dbReference type="Pfam" id="PF00534"/>
    </source>
</evidence>
<dbReference type="OrthoDB" id="9806708at2"/>
<protein>
    <submittedName>
        <fullName evidence="3">Glycosyltransferase involved in cell wall biosynthesis</fullName>
    </submittedName>
</protein>
<proteinExistence type="predicted"/>
<dbReference type="Pfam" id="PF13439">
    <property type="entry name" value="Glyco_transf_4"/>
    <property type="match status" value="1"/>
</dbReference>
<evidence type="ECO:0000259" key="2">
    <source>
        <dbReference type="Pfam" id="PF13439"/>
    </source>
</evidence>
<dbReference type="RefSeq" id="WP_111575251.1">
    <property type="nucleotide sequence ID" value="NZ_JBHEEY010000004.1"/>
</dbReference>
<sequence>MSKDTTNKPLRIVHCFREPTGGLFRHVCDLARFQAMQGHQVGIICDTGTGGPRENEILKELQPQLALGLYRVPMQRQIGLSDFNTAINIYRIIKKLQPDILHGHGAKGGVYARLSGSALRVFSSRVARIYSPHGGSLHYDHNTIRGRALFLIERFLARRTDAIIFVSNDEKRAYEEKIGKPRCLYAIIYNGLTSEEFTAVDVNPDATDLLFIGTMRELKGPDILIHAIANIRDRYGLALSATIVGDGNEKPKFVALAQELDLVKQIRFLAGMPAKEAFALGRIMVIPSRAEAFPYIVLEALASQKLVIASNVGGIPEVFDADARALVEPNQEALALKILDVLSHESAYRASQPNIDRLRERFDLSVMARSIELVYREALS</sequence>
<dbReference type="InterPro" id="IPR001296">
    <property type="entry name" value="Glyco_trans_1"/>
</dbReference>
<feature type="domain" description="Glycosyl transferase family 1" evidence="1">
    <location>
        <begin position="200"/>
        <end position="349"/>
    </location>
</feature>
<name>A0A364JVF0_9HYPH</name>
<dbReference type="InterPro" id="IPR028098">
    <property type="entry name" value="Glyco_trans_4-like_N"/>
</dbReference>